<feature type="region of interest" description="Disordered" evidence="3">
    <location>
        <begin position="359"/>
        <end position="390"/>
    </location>
</feature>
<accession>A0AAP0ISZ5</accession>
<dbReference type="InterPro" id="IPR036860">
    <property type="entry name" value="SH2_dom_sf"/>
</dbReference>
<dbReference type="AlphaFoldDB" id="A0AAP0ISZ5"/>
<dbReference type="Proteomes" id="UP001420932">
    <property type="component" value="Unassembled WGS sequence"/>
</dbReference>
<dbReference type="GO" id="GO:0003700">
    <property type="term" value="F:DNA-binding transcription factor activity"/>
    <property type="evidence" value="ECO:0007669"/>
    <property type="project" value="InterPro"/>
</dbReference>
<keyword evidence="6" id="KW-1185">Reference proteome</keyword>
<dbReference type="PROSITE" id="PS50001">
    <property type="entry name" value="SH2"/>
    <property type="match status" value="1"/>
</dbReference>
<evidence type="ECO:0000313" key="6">
    <source>
        <dbReference type="Proteomes" id="UP001420932"/>
    </source>
</evidence>
<dbReference type="FunFam" id="3.30.505.10:FF:000086">
    <property type="entry name" value="SH2 domain protein B"/>
    <property type="match status" value="1"/>
</dbReference>
<dbReference type="Gene3D" id="3.30.505.10">
    <property type="entry name" value="SH2 domain"/>
    <property type="match status" value="1"/>
</dbReference>
<dbReference type="InterPro" id="IPR001217">
    <property type="entry name" value="STAT"/>
</dbReference>
<feature type="compositionally biased region" description="Polar residues" evidence="3">
    <location>
        <begin position="364"/>
        <end position="385"/>
    </location>
</feature>
<keyword evidence="1 2" id="KW-0727">SH2 domain</keyword>
<comment type="caution">
    <text evidence="5">The sequence shown here is derived from an EMBL/GenBank/DDBJ whole genome shotgun (WGS) entry which is preliminary data.</text>
</comment>
<dbReference type="GO" id="GO:0007165">
    <property type="term" value="P:signal transduction"/>
    <property type="evidence" value="ECO:0007669"/>
    <property type="project" value="InterPro"/>
</dbReference>
<gene>
    <name evidence="5" type="ORF">Syun_018808</name>
</gene>
<proteinExistence type="predicted"/>
<feature type="domain" description="SH2" evidence="4">
    <location>
        <begin position="624"/>
        <end position="681"/>
    </location>
</feature>
<dbReference type="SUPFAM" id="SSF55550">
    <property type="entry name" value="SH2 domain"/>
    <property type="match status" value="1"/>
</dbReference>
<reference evidence="5 6" key="1">
    <citation type="submission" date="2024-01" db="EMBL/GenBank/DDBJ databases">
        <title>Genome assemblies of Stephania.</title>
        <authorList>
            <person name="Yang L."/>
        </authorList>
    </citation>
    <scope>NUCLEOTIDE SEQUENCE [LARGE SCALE GENOMIC DNA]</scope>
    <source>
        <strain evidence="5">YNDBR</strain>
        <tissue evidence="5">Leaf</tissue>
    </source>
</reference>
<sequence length="724" mass="80470">MAARAPDSNQHDYSSLKDLRVDIEGRDGGAFVLCFWIYLGSSVGSSGTLVRQMHTDAEDDVPFLILNKEKKLTLFPPLFLLDASLYDAVLQAEGPCASAEVECPQGKWVHVGCEVGKNLMRLHINGSVVSEKDLSSSLKKAADTECSSKLTLFGSDGEKGKPKGYVHYVQMLPHDFSVNSHFVKNPPIELLIDSSCVSEIEEGADGVWSIVGGKASCRRNFSLDVILLDALGHSVNKEMEIVASLQYADNGAPVEKPNDAEAPLLTSYDGIEFSSSLRPSKLLNGRASFKLKISQLSSKCDNRLFRVRLDSPKTGRYPFLEAYSNPIRCISRSRNTRTSTIIWKKPNASLPFDASLLVDDGSPELQQSNGDGQASIPTGHGSKSSPPLKRVKMGAEKLSVRLLEEQNFGRLHDGTNSHSSSANQAGFASVASLEGKTENIEVEEMDTSLSDSESFQARDSAFNRTRYGNRISDLTIFKYILGGTVERSLLLKEVTISATDIEMTNFAQDIATYTGCSHHRYQIMMAKRLLKEGNYVWDTMSQGDHHVLWSNAVVEIEEQFLKISGCINRGLMEQDLEVLRRISGCREYMIQENFDKLWQWLYPVAFTLSREWISPLFCCTSPKWIEGLLTKEEAESALKNSRGLQEPGTFVLRFPTSRSWPHPDAGSLIVTYVGADYRIHHRLLCLDYSCSKLEMAQRSLQDLLLAEPNLTRLGRVTRESLSAC</sequence>
<evidence type="ECO:0000256" key="3">
    <source>
        <dbReference type="SAM" id="MobiDB-lite"/>
    </source>
</evidence>
<dbReference type="PANTHER" id="PTHR11801">
    <property type="entry name" value="SIGNAL TRANSDUCER AND ACTIVATOR OF TRANSCRIPTION"/>
    <property type="match status" value="1"/>
</dbReference>
<protein>
    <recommendedName>
        <fullName evidence="4">SH2 domain-containing protein</fullName>
    </recommendedName>
</protein>
<evidence type="ECO:0000256" key="2">
    <source>
        <dbReference type="PROSITE-ProRule" id="PRU00191"/>
    </source>
</evidence>
<evidence type="ECO:0000259" key="4">
    <source>
        <dbReference type="PROSITE" id="PS50001"/>
    </source>
</evidence>
<evidence type="ECO:0000256" key="1">
    <source>
        <dbReference type="ARBA" id="ARBA00022999"/>
    </source>
</evidence>
<evidence type="ECO:0000313" key="5">
    <source>
        <dbReference type="EMBL" id="KAK9121191.1"/>
    </source>
</evidence>
<dbReference type="EMBL" id="JBBNAF010000008">
    <property type="protein sequence ID" value="KAK9121191.1"/>
    <property type="molecule type" value="Genomic_DNA"/>
</dbReference>
<name>A0AAP0ISZ5_9MAGN</name>
<organism evidence="5 6">
    <name type="scientific">Stephania yunnanensis</name>
    <dbReference type="NCBI Taxonomy" id="152371"/>
    <lineage>
        <taxon>Eukaryota</taxon>
        <taxon>Viridiplantae</taxon>
        <taxon>Streptophyta</taxon>
        <taxon>Embryophyta</taxon>
        <taxon>Tracheophyta</taxon>
        <taxon>Spermatophyta</taxon>
        <taxon>Magnoliopsida</taxon>
        <taxon>Ranunculales</taxon>
        <taxon>Menispermaceae</taxon>
        <taxon>Menispermoideae</taxon>
        <taxon>Cissampelideae</taxon>
        <taxon>Stephania</taxon>
    </lineage>
</organism>
<dbReference type="InterPro" id="IPR000980">
    <property type="entry name" value="SH2"/>
</dbReference>